<evidence type="ECO:0000259" key="7">
    <source>
        <dbReference type="Pfam" id="PF01578"/>
    </source>
</evidence>
<feature type="transmembrane region" description="Helical" evidence="6">
    <location>
        <begin position="115"/>
        <end position="133"/>
    </location>
</feature>
<evidence type="ECO:0000313" key="8">
    <source>
        <dbReference type="EMBL" id="TVM15874.1"/>
    </source>
</evidence>
<dbReference type="AlphaFoldDB" id="A0A7M3MC28"/>
<evidence type="ECO:0000256" key="6">
    <source>
        <dbReference type="SAM" id="Phobius"/>
    </source>
</evidence>
<feature type="transmembrane region" description="Helical" evidence="6">
    <location>
        <begin position="267"/>
        <end position="288"/>
    </location>
</feature>
<keyword evidence="4 6" id="KW-1133">Transmembrane helix</keyword>
<dbReference type="GO" id="GO:0020037">
    <property type="term" value="F:heme binding"/>
    <property type="evidence" value="ECO:0007669"/>
    <property type="project" value="InterPro"/>
</dbReference>
<evidence type="ECO:0000256" key="1">
    <source>
        <dbReference type="ARBA" id="ARBA00004141"/>
    </source>
</evidence>
<feature type="transmembrane region" description="Helical" evidence="6">
    <location>
        <begin position="59"/>
        <end position="79"/>
    </location>
</feature>
<dbReference type="InterPro" id="IPR002541">
    <property type="entry name" value="Cyt_c_assembly"/>
</dbReference>
<dbReference type="GO" id="GO:0017004">
    <property type="term" value="P:cytochrome complex assembly"/>
    <property type="evidence" value="ECO:0007669"/>
    <property type="project" value="UniProtKB-KW"/>
</dbReference>
<feature type="transmembrane region" description="Helical" evidence="6">
    <location>
        <begin position="29"/>
        <end position="47"/>
    </location>
</feature>
<evidence type="ECO:0000256" key="2">
    <source>
        <dbReference type="ARBA" id="ARBA00022692"/>
    </source>
</evidence>
<feature type="transmembrane region" description="Helical" evidence="6">
    <location>
        <begin position="153"/>
        <end position="176"/>
    </location>
</feature>
<feature type="domain" description="Cytochrome c assembly protein" evidence="7">
    <location>
        <begin position="93"/>
        <end position="279"/>
    </location>
</feature>
<dbReference type="PANTHER" id="PTHR30071">
    <property type="entry name" value="HEME EXPORTER PROTEIN C"/>
    <property type="match status" value="1"/>
</dbReference>
<comment type="subcellular location">
    <subcellularLocation>
        <location evidence="1">Membrane</location>
        <topology evidence="1">Multi-pass membrane protein</topology>
    </subcellularLocation>
</comment>
<dbReference type="InterPro" id="IPR045062">
    <property type="entry name" value="Cyt_c_biogenesis_CcsA/CcmC"/>
</dbReference>
<feature type="transmembrane region" description="Helical" evidence="6">
    <location>
        <begin position="240"/>
        <end position="258"/>
    </location>
</feature>
<evidence type="ECO:0000313" key="9">
    <source>
        <dbReference type="Proteomes" id="UP000448292"/>
    </source>
</evidence>
<keyword evidence="3" id="KW-0201">Cytochrome c-type biogenesis</keyword>
<accession>A0A7M3MC28</accession>
<sequence length="311" mass="35106">MKRRTSCARTCRSRCTRRWRTCSMTLFDLVYFAILLLYVLGTIFFLAGAFSRQVALKRLAGYLAAGGLLLHTLILIHFLAATEISTLTVSYYIKLFSWCLVALFFILWWRLKLEFLALIASPIAILLFIFSFTHQTAAKMPPDLAGPFFGLHIGSLFGSMALLAMAFAAGLIFIRLEKKIKAKAKLSDMDRDMPALSTFDRVNYWAVLIGFPLYTVGMLTGFVFAKFAWGSVLTGDPKEIVSIIVWLLFALLFHNRLARGWWGRRPAVWAIGLFSLAIGSMIIINFFMPTHHSFQNRPGIEQSVPTPPTNK</sequence>
<dbReference type="OrthoDB" id="9814290at2"/>
<dbReference type="Pfam" id="PF01578">
    <property type="entry name" value="Cytochrom_C_asm"/>
    <property type="match status" value="1"/>
</dbReference>
<protein>
    <submittedName>
        <fullName evidence="8">Cytochrome C assembly protein</fullName>
    </submittedName>
</protein>
<evidence type="ECO:0000256" key="5">
    <source>
        <dbReference type="ARBA" id="ARBA00023136"/>
    </source>
</evidence>
<keyword evidence="5 6" id="KW-0472">Membrane</keyword>
<evidence type="ECO:0000256" key="4">
    <source>
        <dbReference type="ARBA" id="ARBA00022989"/>
    </source>
</evidence>
<gene>
    <name evidence="8" type="ORF">DPQ33_14310</name>
</gene>
<dbReference type="PANTHER" id="PTHR30071:SF1">
    <property type="entry name" value="CYTOCHROME B_B6 PROTEIN-RELATED"/>
    <property type="match status" value="1"/>
</dbReference>
<keyword evidence="9" id="KW-1185">Reference proteome</keyword>
<name>A0A7M3MC28_9BACT</name>
<keyword evidence="2 6" id="KW-0812">Transmembrane</keyword>
<evidence type="ECO:0000256" key="3">
    <source>
        <dbReference type="ARBA" id="ARBA00022748"/>
    </source>
</evidence>
<dbReference type="Proteomes" id="UP000448292">
    <property type="component" value="Unassembled WGS sequence"/>
</dbReference>
<feature type="transmembrane region" description="Helical" evidence="6">
    <location>
        <begin position="91"/>
        <end position="108"/>
    </location>
</feature>
<feature type="transmembrane region" description="Helical" evidence="6">
    <location>
        <begin position="202"/>
        <end position="228"/>
    </location>
</feature>
<comment type="caution">
    <text evidence="8">The sequence shown here is derived from an EMBL/GenBank/DDBJ whole genome shotgun (WGS) entry which is preliminary data.</text>
</comment>
<organism evidence="8 9">
    <name type="scientific">Oceanidesulfovibrio indonesiensis</name>
    <dbReference type="NCBI Taxonomy" id="54767"/>
    <lineage>
        <taxon>Bacteria</taxon>
        <taxon>Pseudomonadati</taxon>
        <taxon>Thermodesulfobacteriota</taxon>
        <taxon>Desulfovibrionia</taxon>
        <taxon>Desulfovibrionales</taxon>
        <taxon>Desulfovibrionaceae</taxon>
        <taxon>Oceanidesulfovibrio</taxon>
    </lineage>
</organism>
<proteinExistence type="predicted"/>
<dbReference type="EMBL" id="QMIE01000014">
    <property type="protein sequence ID" value="TVM15874.1"/>
    <property type="molecule type" value="Genomic_DNA"/>
</dbReference>
<dbReference type="GO" id="GO:0005886">
    <property type="term" value="C:plasma membrane"/>
    <property type="evidence" value="ECO:0007669"/>
    <property type="project" value="TreeGrafter"/>
</dbReference>
<reference evidence="8 9" key="1">
    <citation type="submission" date="2018-06" db="EMBL/GenBank/DDBJ databases">
        <title>Complete genome of Desulfovibrio indonesiensis P37SLT.</title>
        <authorList>
            <person name="Crispim J.S."/>
            <person name="Vidigal P.M.P."/>
            <person name="Silva L.C.F."/>
            <person name="Laguardia C.N."/>
            <person name="Araujo L.C."/>
            <person name="Dias R.S."/>
            <person name="Sousa M.P."/>
            <person name="Paula S.O."/>
            <person name="Silva C."/>
        </authorList>
    </citation>
    <scope>NUCLEOTIDE SEQUENCE [LARGE SCALE GENOMIC DNA]</scope>
    <source>
        <strain evidence="8 9">P37SLT</strain>
    </source>
</reference>